<evidence type="ECO:0008006" key="5">
    <source>
        <dbReference type="Google" id="ProtNLM"/>
    </source>
</evidence>
<sequence length="253" mass="27646">MSETAAASFSVDYKVVLILVGLIGSGKSTFALAMQQHFQKFVRCNQDDLGDRRQVEALSRASLSKGSSVIIDRTNFDESQRAHWIRIAAEFEGTAVWILVFDTPKNVCAARLRTRFDHPTIPDPVDALEILERFSSQYRAPLPREGYQRILYLPPAEQETQYSQESIAAILCRLRDSPAVVAPVGPAASARGAPAYNYYPRGRSFRGAPASRGSGRGGGYRGGWNRGHAPTSAVINVGDGVRVEDASESSGRQ</sequence>
<proteinExistence type="predicted"/>
<keyword evidence="4" id="KW-1185">Reference proteome</keyword>
<keyword evidence="2" id="KW-0812">Transmembrane</keyword>
<dbReference type="Gene3D" id="3.40.50.300">
    <property type="entry name" value="P-loop containing nucleotide triphosphate hydrolases"/>
    <property type="match status" value="1"/>
</dbReference>
<dbReference type="InterPro" id="IPR027417">
    <property type="entry name" value="P-loop_NTPase"/>
</dbReference>
<dbReference type="EMBL" id="DF838442">
    <property type="protein sequence ID" value="GAT42939.1"/>
    <property type="molecule type" value="Genomic_DNA"/>
</dbReference>
<feature type="compositionally biased region" description="Low complexity" evidence="1">
    <location>
        <begin position="204"/>
        <end position="213"/>
    </location>
</feature>
<dbReference type="SUPFAM" id="SSF52540">
    <property type="entry name" value="P-loop containing nucleoside triphosphate hydrolases"/>
    <property type="match status" value="1"/>
</dbReference>
<dbReference type="Proteomes" id="UP000815677">
    <property type="component" value="Unassembled WGS sequence"/>
</dbReference>
<keyword evidence="2" id="KW-1133">Transmembrane helix</keyword>
<dbReference type="PANTHER" id="PTHR12083">
    <property type="entry name" value="BIFUNCTIONAL POLYNUCLEOTIDE PHOSPHATASE/KINASE"/>
    <property type="match status" value="1"/>
</dbReference>
<evidence type="ECO:0000256" key="2">
    <source>
        <dbReference type="SAM" id="Phobius"/>
    </source>
</evidence>
<evidence type="ECO:0000256" key="1">
    <source>
        <dbReference type="SAM" id="MobiDB-lite"/>
    </source>
</evidence>
<dbReference type="Pfam" id="PF13671">
    <property type="entry name" value="AAA_33"/>
    <property type="match status" value="1"/>
</dbReference>
<feature type="transmembrane region" description="Helical" evidence="2">
    <location>
        <begin position="15"/>
        <end position="33"/>
    </location>
</feature>
<name>A0ABQ0KXR1_MYCCL</name>
<keyword evidence="2" id="KW-0472">Membrane</keyword>
<organism evidence="3 4">
    <name type="scientific">Mycena chlorophos</name>
    <name type="common">Agaric fungus</name>
    <name type="synonym">Agaricus chlorophos</name>
    <dbReference type="NCBI Taxonomy" id="658473"/>
    <lineage>
        <taxon>Eukaryota</taxon>
        <taxon>Fungi</taxon>
        <taxon>Dikarya</taxon>
        <taxon>Basidiomycota</taxon>
        <taxon>Agaricomycotina</taxon>
        <taxon>Agaricomycetes</taxon>
        <taxon>Agaricomycetidae</taxon>
        <taxon>Agaricales</taxon>
        <taxon>Marasmiineae</taxon>
        <taxon>Mycenaceae</taxon>
        <taxon>Mycena</taxon>
    </lineage>
</organism>
<protein>
    <recommendedName>
        <fullName evidence="5">P-loop containing nucleoside triphosphate hydrolase protein</fullName>
    </recommendedName>
</protein>
<evidence type="ECO:0000313" key="4">
    <source>
        <dbReference type="Proteomes" id="UP000815677"/>
    </source>
</evidence>
<reference evidence="3" key="1">
    <citation type="submission" date="2014-09" db="EMBL/GenBank/DDBJ databases">
        <title>Genome sequence of the luminous mushroom Mycena chlorophos for searching fungal bioluminescence genes.</title>
        <authorList>
            <person name="Tanaka Y."/>
            <person name="Kasuga D."/>
            <person name="Oba Y."/>
            <person name="Hase S."/>
            <person name="Sato K."/>
            <person name="Oba Y."/>
            <person name="Sakakibara Y."/>
        </authorList>
    </citation>
    <scope>NUCLEOTIDE SEQUENCE</scope>
</reference>
<feature type="compositionally biased region" description="Gly residues" evidence="1">
    <location>
        <begin position="214"/>
        <end position="225"/>
    </location>
</feature>
<dbReference type="PANTHER" id="PTHR12083:SF9">
    <property type="entry name" value="BIFUNCTIONAL POLYNUCLEOTIDE PHOSPHATASE_KINASE"/>
    <property type="match status" value="1"/>
</dbReference>
<gene>
    <name evidence="3" type="ORF">MCHLO_00632</name>
</gene>
<accession>A0ABQ0KXR1</accession>
<feature type="region of interest" description="Disordered" evidence="1">
    <location>
        <begin position="204"/>
        <end position="253"/>
    </location>
</feature>
<evidence type="ECO:0000313" key="3">
    <source>
        <dbReference type="EMBL" id="GAT42939.1"/>
    </source>
</evidence>